<dbReference type="GO" id="GO:0006086">
    <property type="term" value="P:pyruvate decarboxylation to acetyl-CoA"/>
    <property type="evidence" value="ECO:0007669"/>
    <property type="project" value="InterPro"/>
</dbReference>
<dbReference type="SUPFAM" id="SSF47005">
    <property type="entry name" value="Peripheral subunit-binding domain of 2-oxo acid dehydrogenase complex"/>
    <property type="match status" value="1"/>
</dbReference>
<dbReference type="SUPFAM" id="SSF51230">
    <property type="entry name" value="Single hybrid motif"/>
    <property type="match status" value="1"/>
</dbReference>
<dbReference type="PROSITE" id="PS50968">
    <property type="entry name" value="BIOTINYL_LIPOYL"/>
    <property type="match status" value="1"/>
</dbReference>
<dbReference type="CDD" id="cd06849">
    <property type="entry name" value="lipoyl_domain"/>
    <property type="match status" value="1"/>
</dbReference>
<evidence type="ECO:0000259" key="5">
    <source>
        <dbReference type="PROSITE" id="PS50968"/>
    </source>
</evidence>
<evidence type="ECO:0000313" key="8">
    <source>
        <dbReference type="Proteomes" id="UP000287361"/>
    </source>
</evidence>
<dbReference type="GO" id="GO:0016746">
    <property type="term" value="F:acyltransferase activity"/>
    <property type="evidence" value="ECO:0007669"/>
    <property type="project" value="UniProtKB-KW"/>
</dbReference>
<evidence type="ECO:0000256" key="3">
    <source>
        <dbReference type="ARBA" id="ARBA00022823"/>
    </source>
</evidence>
<dbReference type="PANTHER" id="PTHR23151">
    <property type="entry name" value="DIHYDROLIPOAMIDE ACETYL/SUCCINYL-TRANSFERASE-RELATED"/>
    <property type="match status" value="1"/>
</dbReference>
<comment type="cofactor">
    <cofactor evidence="1 4">
        <name>(R)-lipoate</name>
        <dbReference type="ChEBI" id="CHEBI:83088"/>
    </cofactor>
</comment>
<dbReference type="InterPro" id="IPR004167">
    <property type="entry name" value="PSBD"/>
</dbReference>
<dbReference type="Pfam" id="PF02817">
    <property type="entry name" value="E3_binding"/>
    <property type="match status" value="1"/>
</dbReference>
<comment type="similarity">
    <text evidence="2 4">Belongs to the 2-oxoacid dehydrogenase family.</text>
</comment>
<dbReference type="InterPro" id="IPR001078">
    <property type="entry name" value="2-oxoacid_DH_actylTfrase"/>
</dbReference>
<dbReference type="Gene3D" id="4.10.320.10">
    <property type="entry name" value="E3-binding domain"/>
    <property type="match status" value="1"/>
</dbReference>
<feature type="domain" description="Peripheral subunit-binding (PSBD)" evidence="6">
    <location>
        <begin position="118"/>
        <end position="155"/>
    </location>
</feature>
<keyword evidence="3 4" id="KW-0450">Lipoyl</keyword>
<dbReference type="InterPro" id="IPR011053">
    <property type="entry name" value="Single_hybrid_motif"/>
</dbReference>
<dbReference type="Pfam" id="PF00364">
    <property type="entry name" value="Biotin_lipoyl"/>
    <property type="match status" value="1"/>
</dbReference>
<proteinExistence type="inferred from homology"/>
<evidence type="ECO:0000259" key="6">
    <source>
        <dbReference type="PROSITE" id="PS51826"/>
    </source>
</evidence>
<sequence length="410" mass="43599">MAFEVKMPQLGLTMEEGTVTKWVKQEGDTVKAGDVILEITTDKLTSEVESEHDGVLLKIVAQEGEDIPVKGLLAYIGEAGEQVGDAPAAKAEAPAAEAPVPAAAPAAPVAPVAGGRIRISPLAKKTAAKLGVDYTTVAGSGPLGRIVQKDILAAAEAAKAAPAPVAQAAAEKAAPKKTALELMDGDEVVKLAGMRKVVSERMTKSAQEIPTVTQNVRIDVTELMAFRKKINNDLGVKYSLNDYVLKATAKALKNNKHILVSIDGDQIIKRAHVNIGMAVALEDGLIVPVIKDADKMSLGEISEAARDLAERARTNKLSMDEYKGSTFSISNLGMFGVETFNPIINQPDAGILGVCAVQDELVMDAEGNITKRQFMRISFTFDHRLIDGATAAKFELAIKELLENPMQILL</sequence>
<feature type="domain" description="Lipoyl-binding" evidence="5">
    <location>
        <begin position="2"/>
        <end position="77"/>
    </location>
</feature>
<dbReference type="Gene3D" id="2.40.50.100">
    <property type="match status" value="1"/>
</dbReference>
<name>A0A401LG49_9FIRM</name>
<dbReference type="AlphaFoldDB" id="A0A401LG49"/>
<reference evidence="7 8" key="1">
    <citation type="submission" date="2018-10" db="EMBL/GenBank/DDBJ databases">
        <title>Draft Genome Sequence of Anaerotignum sp. KCTC 15736.</title>
        <authorList>
            <person name="Choi S.H."/>
            <person name="Kim J.S."/>
            <person name="Kang S.W."/>
            <person name="Lee J.S."/>
            <person name="Park S.H."/>
        </authorList>
    </citation>
    <scope>NUCLEOTIDE SEQUENCE [LARGE SCALE GENOMIC DNA]</scope>
    <source>
        <strain evidence="7 8">KCTC 15736</strain>
    </source>
</reference>
<dbReference type="Gene3D" id="3.30.559.10">
    <property type="entry name" value="Chloramphenicol acetyltransferase-like domain"/>
    <property type="match status" value="1"/>
</dbReference>
<keyword evidence="8" id="KW-1185">Reference proteome</keyword>
<dbReference type="InterPro" id="IPR000089">
    <property type="entry name" value="Biotin_lipoyl"/>
</dbReference>
<dbReference type="OrthoDB" id="9805770at2"/>
<keyword evidence="7" id="KW-0670">Pyruvate</keyword>
<keyword evidence="4" id="KW-0012">Acyltransferase</keyword>
<dbReference type="InterPro" id="IPR036625">
    <property type="entry name" value="E3-bd_dom_sf"/>
</dbReference>
<dbReference type="SUPFAM" id="SSF52777">
    <property type="entry name" value="CoA-dependent acyltransferases"/>
    <property type="match status" value="1"/>
</dbReference>
<dbReference type="EMBL" id="BHVZ01000014">
    <property type="protein sequence ID" value="GCB30498.1"/>
    <property type="molecule type" value="Genomic_DNA"/>
</dbReference>
<comment type="caution">
    <text evidence="7">The sequence shown here is derived from an EMBL/GenBank/DDBJ whole genome shotgun (WGS) entry which is preliminary data.</text>
</comment>
<accession>A0A401LG49</accession>
<gene>
    <name evidence="7" type="primary">pdhC</name>
    <name evidence="7" type="ORF">KGMB03357_21590</name>
</gene>
<dbReference type="InterPro" id="IPR023213">
    <property type="entry name" value="CAT-like_dom_sf"/>
</dbReference>
<evidence type="ECO:0000313" key="7">
    <source>
        <dbReference type="EMBL" id="GCB30498.1"/>
    </source>
</evidence>
<dbReference type="GO" id="GO:0045254">
    <property type="term" value="C:pyruvate dehydrogenase complex"/>
    <property type="evidence" value="ECO:0007669"/>
    <property type="project" value="InterPro"/>
</dbReference>
<dbReference type="Pfam" id="PF00198">
    <property type="entry name" value="2-oxoacid_dh"/>
    <property type="match status" value="1"/>
</dbReference>
<keyword evidence="4 7" id="KW-0808">Transferase</keyword>
<organism evidence="7 8">
    <name type="scientific">Anaerotignum faecicola</name>
    <dbReference type="NCBI Taxonomy" id="2358141"/>
    <lineage>
        <taxon>Bacteria</taxon>
        <taxon>Bacillati</taxon>
        <taxon>Bacillota</taxon>
        <taxon>Clostridia</taxon>
        <taxon>Lachnospirales</taxon>
        <taxon>Anaerotignaceae</taxon>
        <taxon>Anaerotignum</taxon>
    </lineage>
</organism>
<dbReference type="Proteomes" id="UP000287361">
    <property type="component" value="Unassembled WGS sequence"/>
</dbReference>
<dbReference type="PANTHER" id="PTHR23151:SF90">
    <property type="entry name" value="DIHYDROLIPOYLLYSINE-RESIDUE ACETYLTRANSFERASE COMPONENT OF PYRUVATE DEHYDROGENASE COMPLEX, MITOCHONDRIAL-RELATED"/>
    <property type="match status" value="1"/>
</dbReference>
<dbReference type="PROSITE" id="PS51826">
    <property type="entry name" value="PSBD"/>
    <property type="match status" value="1"/>
</dbReference>
<dbReference type="EC" id="2.3.1.-" evidence="4"/>
<evidence type="ECO:0000256" key="2">
    <source>
        <dbReference type="ARBA" id="ARBA00007317"/>
    </source>
</evidence>
<evidence type="ECO:0000256" key="4">
    <source>
        <dbReference type="RuleBase" id="RU003423"/>
    </source>
</evidence>
<evidence type="ECO:0000256" key="1">
    <source>
        <dbReference type="ARBA" id="ARBA00001938"/>
    </source>
</evidence>
<protein>
    <recommendedName>
        <fullName evidence="4">Dihydrolipoamide acetyltransferase component of pyruvate dehydrogenase complex</fullName>
        <ecNumber evidence="4">2.3.1.-</ecNumber>
    </recommendedName>
</protein>
<dbReference type="InterPro" id="IPR045257">
    <property type="entry name" value="E2/Pdx1"/>
</dbReference>